<comment type="caution">
    <text evidence="2">The sequence shown here is derived from an EMBL/GenBank/DDBJ whole genome shotgun (WGS) entry which is preliminary data.</text>
</comment>
<keyword evidence="3" id="KW-1185">Reference proteome</keyword>
<dbReference type="EMBL" id="REFH01000011">
    <property type="protein sequence ID" value="RMA73074.1"/>
    <property type="molecule type" value="Genomic_DNA"/>
</dbReference>
<protein>
    <submittedName>
        <fullName evidence="2">Uncharacterized protein</fullName>
    </submittedName>
</protein>
<sequence length="301" mass="34774">MRHFYFNECFPKTFTDDETVKCFQKTIKEYTILKNKFGEKLTGILTDRSPDKIAVSIALNLTQAINLLERNYKIIALTNFNKYPIDYFFDIEQNLELLEKKFIIKVGDDSFDALNPQISFLNNGILFSLGLHDDIRKNEIDINHSTGESSLIKNQFGTSENTTLLIAIIDDELTQSLDGFAKFINLFHSPKFFKSLKSEFERLPLNCQNSIIADFSRAIDRNLDTRFSADGDLIKDVTPDKEKSIKVYELRVFDPIAIRIYFYENGNEIYLAKIKRKPPKKSQSNDIKSSKSLIKELMKVS</sequence>
<reference evidence="2 3" key="1">
    <citation type="submission" date="2018-10" db="EMBL/GenBank/DDBJ databases">
        <title>Genomic Encyclopedia of Archaeal and Bacterial Type Strains, Phase II (KMG-II): from individual species to whole genera.</title>
        <authorList>
            <person name="Goeker M."/>
        </authorList>
    </citation>
    <scope>NUCLEOTIDE SEQUENCE [LARGE SCALE GENOMIC DNA]</scope>
    <source>
        <strain evidence="2 3">DSM 19727</strain>
    </source>
</reference>
<organism evidence="2 3">
    <name type="scientific">Flavobacterium weaverense</name>
    <dbReference type="NCBI Taxonomy" id="271156"/>
    <lineage>
        <taxon>Bacteria</taxon>
        <taxon>Pseudomonadati</taxon>
        <taxon>Bacteroidota</taxon>
        <taxon>Flavobacteriia</taxon>
        <taxon>Flavobacteriales</taxon>
        <taxon>Flavobacteriaceae</taxon>
        <taxon>Flavobacterium</taxon>
    </lineage>
</organism>
<evidence type="ECO:0000313" key="3">
    <source>
        <dbReference type="Proteomes" id="UP000280368"/>
    </source>
</evidence>
<name>A0A3L9ZLA5_9FLAO</name>
<evidence type="ECO:0000313" key="2">
    <source>
        <dbReference type="EMBL" id="RMA73074.1"/>
    </source>
</evidence>
<dbReference type="AlphaFoldDB" id="A0A3L9ZLA5"/>
<proteinExistence type="predicted"/>
<evidence type="ECO:0000256" key="1">
    <source>
        <dbReference type="SAM" id="MobiDB-lite"/>
    </source>
</evidence>
<feature type="compositionally biased region" description="Polar residues" evidence="1">
    <location>
        <begin position="281"/>
        <end position="292"/>
    </location>
</feature>
<dbReference type="Proteomes" id="UP000280368">
    <property type="component" value="Unassembled WGS sequence"/>
</dbReference>
<gene>
    <name evidence="2" type="ORF">BC961_2677</name>
</gene>
<dbReference type="RefSeq" id="WP_121926251.1">
    <property type="nucleotide sequence ID" value="NZ_CBCSGA010000013.1"/>
</dbReference>
<accession>A0A3L9ZLA5</accession>
<feature type="region of interest" description="Disordered" evidence="1">
    <location>
        <begin position="279"/>
        <end position="301"/>
    </location>
</feature>
<dbReference type="OrthoDB" id="1492976at2"/>